<keyword evidence="6" id="KW-0084">Basement membrane</keyword>
<dbReference type="AlphaFoldDB" id="A0A1J1I1B9"/>
<comment type="caution">
    <text evidence="10">Lacks conserved residue(s) required for the propagation of feature annotation.</text>
</comment>
<dbReference type="GO" id="GO:0009887">
    <property type="term" value="P:animal organ morphogenesis"/>
    <property type="evidence" value="ECO:0007669"/>
    <property type="project" value="TreeGrafter"/>
</dbReference>
<dbReference type="GO" id="GO:0009888">
    <property type="term" value="P:tissue development"/>
    <property type="evidence" value="ECO:0007669"/>
    <property type="project" value="TreeGrafter"/>
</dbReference>
<dbReference type="PRINTS" id="PR00011">
    <property type="entry name" value="EGFLAMININ"/>
</dbReference>
<dbReference type="Pfam" id="PF24973">
    <property type="entry name" value="EGF_LMN_ATRN"/>
    <property type="match status" value="2"/>
</dbReference>
<dbReference type="OrthoDB" id="8545473at2759"/>
<evidence type="ECO:0000256" key="10">
    <source>
        <dbReference type="PROSITE-ProRule" id="PRU00460"/>
    </source>
</evidence>
<dbReference type="InterPro" id="IPR000034">
    <property type="entry name" value="Laminin_IV"/>
</dbReference>
<keyword evidence="3" id="KW-0272">Extracellular matrix</keyword>
<dbReference type="Gene3D" id="2.10.25.10">
    <property type="entry name" value="Laminin"/>
    <property type="match status" value="7"/>
</dbReference>
<organism evidence="13 14">
    <name type="scientific">Clunio marinus</name>
    <dbReference type="NCBI Taxonomy" id="568069"/>
    <lineage>
        <taxon>Eukaryota</taxon>
        <taxon>Metazoa</taxon>
        <taxon>Ecdysozoa</taxon>
        <taxon>Arthropoda</taxon>
        <taxon>Hexapoda</taxon>
        <taxon>Insecta</taxon>
        <taxon>Pterygota</taxon>
        <taxon>Neoptera</taxon>
        <taxon>Endopterygota</taxon>
        <taxon>Diptera</taxon>
        <taxon>Nematocera</taxon>
        <taxon>Chironomoidea</taxon>
        <taxon>Chironomidae</taxon>
        <taxon>Clunio</taxon>
    </lineage>
</organism>
<feature type="disulfide bond" evidence="10">
    <location>
        <begin position="597"/>
        <end position="606"/>
    </location>
</feature>
<sequence length="849" mass="94736">MLVKNVKEKYEIFSFKIKSAESAIPKAWILERSIDGNNYEPWQYFAADDADCMSRYNLSGRNANYIFKDEKEVICSTEFSESTRLKYGEAKFLVLNQRPMESLTSNLINFTLARFIRVRLQGMLKNISEIESERSIKWEPDEDDLEKRRYYSIQSIIVLGRCHCSGHAGKCREQIDENDKNFNKLPQCECMHNTCGKNCEKCCPMYNQKPFRIGTPQKENRCEKCQCYGHASECRYSPDIDKRNLSINIKGKMTGGGVCLNCTKNTTGINCEKCLPNFFRPNNRPPDHEEPCIPCKCNSKGSVGACNPIGGDCICKPGFAGPNCDHCDIGFSGENCEKCSCDNRGILPGGECDEVCHCKMFVKGEKCDKCVDGYFGLNKENPEGCSKCFCSGIATTCESYEVKRNFTETLDGWSVTDISKTQIAYPTRDNETGYMVFGMYELADVEAVYWSAPEVYLGNRLEMKDIITRLRRTEYRGDPVTRTQFMSVLTNVDSILIRGTYHTDQAEGILRRATLYSGDISSSNDIIQVEASNVFSLVEKCHCPRGYDGLSCEECTFGHIKIYDNSTTHEKIIKCLPCNCNGHSESCNVETNECGECAHNTIGERCEECKIGFYGNALIGTSTDCKPCACPLIDELNNFSPTCELKESFETNGVMLEEMSDYFCNNCSVGHFGDHCELCADGYYGNPMELGSRCLACPCDGNPCDSITGKCIKCEVNTEGWRCEKCKKGFFGDPKVGCQICECSDYGAVNNLCNASDGKCSCNSNYEGQLCDQCAFGYANVSLHCPPCECNQNGSIDENCDPISGQCLCKLNVNGLKCDTCDELYFGLSANGCEGEFLLLLLAFIILKT</sequence>
<dbReference type="FunFam" id="2.10.25.10:FF:000082">
    <property type="entry name" value="Laminin subunit alpha 1"/>
    <property type="match status" value="1"/>
</dbReference>
<dbReference type="InterPro" id="IPR000742">
    <property type="entry name" value="EGF"/>
</dbReference>
<accession>A0A1J1I1B9</accession>
<keyword evidence="8" id="KW-0325">Glycoprotein</keyword>
<dbReference type="Gene3D" id="2.170.300.10">
    <property type="entry name" value="Tie2 ligand-binding domain superfamily"/>
    <property type="match status" value="1"/>
</dbReference>
<feature type="disulfide bond" evidence="10">
    <location>
        <begin position="315"/>
        <end position="324"/>
    </location>
</feature>
<name>A0A1J1I1B9_9DIPT</name>
<feature type="domain" description="Laminin EGF-like" evidence="11">
    <location>
        <begin position="295"/>
        <end position="338"/>
    </location>
</feature>
<feature type="disulfide bond" evidence="10">
    <location>
        <begin position="788"/>
        <end position="800"/>
    </location>
</feature>
<evidence type="ECO:0000256" key="4">
    <source>
        <dbReference type="ARBA" id="ARBA00022729"/>
    </source>
</evidence>
<feature type="disulfide bond" evidence="10">
    <location>
        <begin position="714"/>
        <end position="723"/>
    </location>
</feature>
<dbReference type="SMART" id="SM00136">
    <property type="entry name" value="LamNT"/>
    <property type="match status" value="1"/>
</dbReference>
<dbReference type="FunFam" id="2.10.25.10:FF:000074">
    <property type="entry name" value="Laminin subunit alpha"/>
    <property type="match status" value="1"/>
</dbReference>
<gene>
    <name evidence="13" type="ORF">CLUMA_CG007087</name>
</gene>
<dbReference type="SMART" id="SM00180">
    <property type="entry name" value="EGF_Lam"/>
    <property type="match status" value="9"/>
</dbReference>
<evidence type="ECO:0000256" key="7">
    <source>
        <dbReference type="ARBA" id="ARBA00023157"/>
    </source>
</evidence>
<dbReference type="FunFam" id="2.10.25.10:FF:000090">
    <property type="entry name" value="laminin subunit alpha"/>
    <property type="match status" value="1"/>
</dbReference>
<dbReference type="Pfam" id="PF00053">
    <property type="entry name" value="EGF_laminin"/>
    <property type="match status" value="7"/>
</dbReference>
<evidence type="ECO:0000313" key="14">
    <source>
        <dbReference type="Proteomes" id="UP000183832"/>
    </source>
</evidence>
<dbReference type="Gene3D" id="2.60.120.260">
    <property type="entry name" value="Galactose-binding domain-like"/>
    <property type="match status" value="1"/>
</dbReference>
<dbReference type="Pfam" id="PF00055">
    <property type="entry name" value="Laminin_N"/>
    <property type="match status" value="1"/>
</dbReference>
<dbReference type="PANTHER" id="PTHR10574:SF428">
    <property type="entry name" value="LAMININ SUBUNIT ALPHA-1-LIKE PROTEIN"/>
    <property type="match status" value="1"/>
</dbReference>
<dbReference type="FunFam" id="2.10.25.10:FF:000574">
    <property type="entry name" value="laminin subunit alpha-1 isoform X1"/>
    <property type="match status" value="1"/>
</dbReference>
<keyword evidence="14" id="KW-1185">Reference proteome</keyword>
<keyword evidence="5" id="KW-0677">Repeat</keyword>
<dbReference type="InterPro" id="IPR050440">
    <property type="entry name" value="Laminin/Netrin_ECM"/>
</dbReference>
<keyword evidence="2" id="KW-0964">Secreted</keyword>
<evidence type="ECO:0000256" key="3">
    <source>
        <dbReference type="ARBA" id="ARBA00022530"/>
    </source>
</evidence>
<feature type="disulfide bond" evidence="10">
    <location>
        <begin position="809"/>
        <end position="818"/>
    </location>
</feature>
<feature type="disulfide bond" evidence="10">
    <location>
        <begin position="741"/>
        <end position="753"/>
    </location>
</feature>
<dbReference type="CDD" id="cd00055">
    <property type="entry name" value="EGF_Lam"/>
    <property type="match status" value="6"/>
</dbReference>
<evidence type="ECO:0000256" key="9">
    <source>
        <dbReference type="ARBA" id="ARBA00023292"/>
    </source>
</evidence>
<feature type="domain" description="Laminin EGF-like" evidence="11">
    <location>
        <begin position="741"/>
        <end position="787"/>
    </location>
</feature>
<dbReference type="EMBL" id="CVRI01000037">
    <property type="protein sequence ID" value="CRK93554.1"/>
    <property type="molecule type" value="Genomic_DNA"/>
</dbReference>
<dbReference type="InterPro" id="IPR056863">
    <property type="entry name" value="LMN_ATRN_NET-like_EGF"/>
</dbReference>
<evidence type="ECO:0000256" key="2">
    <source>
        <dbReference type="ARBA" id="ARBA00022525"/>
    </source>
</evidence>
<dbReference type="Proteomes" id="UP000183832">
    <property type="component" value="Unassembled WGS sequence"/>
</dbReference>
<evidence type="ECO:0000256" key="8">
    <source>
        <dbReference type="ARBA" id="ARBA00023180"/>
    </source>
</evidence>
<dbReference type="PROSITE" id="PS50027">
    <property type="entry name" value="EGF_LAM_2"/>
    <property type="match status" value="6"/>
</dbReference>
<keyword evidence="7 10" id="KW-1015">Disulfide bond</keyword>
<feature type="disulfide bond" evidence="10">
    <location>
        <begin position="358"/>
        <end position="367"/>
    </location>
</feature>
<evidence type="ECO:0000256" key="1">
    <source>
        <dbReference type="ARBA" id="ARBA00004302"/>
    </source>
</evidence>
<comment type="subcellular location">
    <subcellularLocation>
        <location evidence="1">Secreted</location>
        <location evidence="1">Extracellular space</location>
        <location evidence="1">Extracellular matrix</location>
        <location evidence="1">Basement membrane</location>
    </subcellularLocation>
</comment>
<feature type="disulfide bond" evidence="10">
    <location>
        <begin position="762"/>
        <end position="771"/>
    </location>
</feature>
<dbReference type="FunFam" id="2.10.25.10:FF:000069">
    <property type="entry name" value="Laminin subunit alpha 1"/>
    <property type="match status" value="1"/>
</dbReference>
<dbReference type="FunFam" id="2.10.25.10:FF:000580">
    <property type="entry name" value="Wing blister, isoform B"/>
    <property type="match status" value="1"/>
</dbReference>
<dbReference type="PROSITE" id="PS51117">
    <property type="entry name" value="LAMININ_NTER"/>
    <property type="match status" value="1"/>
</dbReference>
<protein>
    <submittedName>
        <fullName evidence="13">CLUMA_CG007087, isoform A</fullName>
    </submittedName>
</protein>
<evidence type="ECO:0000256" key="6">
    <source>
        <dbReference type="ARBA" id="ARBA00022869"/>
    </source>
</evidence>
<dbReference type="Pfam" id="PF00052">
    <property type="entry name" value="Laminin_B"/>
    <property type="match status" value="1"/>
</dbReference>
<feature type="domain" description="Laminin N-terminal" evidence="12">
    <location>
        <begin position="1"/>
        <end position="161"/>
    </location>
</feature>
<evidence type="ECO:0000313" key="13">
    <source>
        <dbReference type="EMBL" id="CRK93554.1"/>
    </source>
</evidence>
<dbReference type="GO" id="GO:0005604">
    <property type="term" value="C:basement membrane"/>
    <property type="evidence" value="ECO:0007669"/>
    <property type="project" value="UniProtKB-SubCell"/>
</dbReference>
<feature type="domain" description="Laminin EGF-like" evidence="11">
    <location>
        <begin position="788"/>
        <end position="835"/>
    </location>
</feature>
<keyword evidence="9 10" id="KW-0424">Laminin EGF-like domain</keyword>
<feature type="domain" description="Laminin EGF-like" evidence="11">
    <location>
        <begin position="339"/>
        <end position="387"/>
    </location>
</feature>
<evidence type="ECO:0000256" key="5">
    <source>
        <dbReference type="ARBA" id="ARBA00022737"/>
    </source>
</evidence>
<dbReference type="PANTHER" id="PTHR10574">
    <property type="entry name" value="NETRIN/LAMININ-RELATED"/>
    <property type="match status" value="1"/>
</dbReference>
<feature type="disulfide bond" evidence="10">
    <location>
        <begin position="790"/>
        <end position="807"/>
    </location>
</feature>
<dbReference type="GO" id="GO:0048731">
    <property type="term" value="P:system development"/>
    <property type="evidence" value="ECO:0007669"/>
    <property type="project" value="UniProtKB-ARBA"/>
</dbReference>
<evidence type="ECO:0000259" key="11">
    <source>
        <dbReference type="PROSITE" id="PS50027"/>
    </source>
</evidence>
<evidence type="ECO:0000259" key="12">
    <source>
        <dbReference type="PROSITE" id="PS51117"/>
    </source>
</evidence>
<dbReference type="PROSITE" id="PS01248">
    <property type="entry name" value="EGF_LAM_1"/>
    <property type="match status" value="5"/>
</dbReference>
<dbReference type="STRING" id="568069.A0A1J1I1B9"/>
<reference evidence="13 14" key="1">
    <citation type="submission" date="2015-04" db="EMBL/GenBank/DDBJ databases">
        <authorList>
            <person name="Syromyatnikov M.Y."/>
            <person name="Popov V.N."/>
        </authorList>
    </citation>
    <scope>NUCLEOTIDE SEQUENCE [LARGE SCALE GENOMIC DNA]</scope>
</reference>
<dbReference type="InterPro" id="IPR008211">
    <property type="entry name" value="Laminin_N"/>
</dbReference>
<dbReference type="SUPFAM" id="SSF57196">
    <property type="entry name" value="EGF/Laminin"/>
    <property type="match status" value="8"/>
</dbReference>
<proteinExistence type="predicted"/>
<feature type="disulfide bond" evidence="10">
    <location>
        <begin position="743"/>
        <end position="760"/>
    </location>
</feature>
<feature type="domain" description="Laminin EGF-like" evidence="11">
    <location>
        <begin position="578"/>
        <end position="627"/>
    </location>
</feature>
<keyword evidence="4" id="KW-0732">Signal</keyword>
<dbReference type="SMART" id="SM00181">
    <property type="entry name" value="EGF"/>
    <property type="match status" value="7"/>
</dbReference>
<dbReference type="InterPro" id="IPR002049">
    <property type="entry name" value="LE_dom"/>
</dbReference>
<feature type="domain" description="Laminin EGF-like" evidence="11">
    <location>
        <begin position="697"/>
        <end position="740"/>
    </location>
</feature>